<dbReference type="Proteomes" id="UP000790377">
    <property type="component" value="Unassembled WGS sequence"/>
</dbReference>
<keyword evidence="2" id="KW-1185">Reference proteome</keyword>
<proteinExistence type="predicted"/>
<organism evidence="1 2">
    <name type="scientific">Hygrophoropsis aurantiaca</name>
    <dbReference type="NCBI Taxonomy" id="72124"/>
    <lineage>
        <taxon>Eukaryota</taxon>
        <taxon>Fungi</taxon>
        <taxon>Dikarya</taxon>
        <taxon>Basidiomycota</taxon>
        <taxon>Agaricomycotina</taxon>
        <taxon>Agaricomycetes</taxon>
        <taxon>Agaricomycetidae</taxon>
        <taxon>Boletales</taxon>
        <taxon>Coniophorineae</taxon>
        <taxon>Hygrophoropsidaceae</taxon>
        <taxon>Hygrophoropsis</taxon>
    </lineage>
</organism>
<evidence type="ECO:0000313" key="2">
    <source>
        <dbReference type="Proteomes" id="UP000790377"/>
    </source>
</evidence>
<evidence type="ECO:0000313" key="1">
    <source>
        <dbReference type="EMBL" id="KAH7916527.1"/>
    </source>
</evidence>
<dbReference type="EMBL" id="MU267590">
    <property type="protein sequence ID" value="KAH7916527.1"/>
    <property type="molecule type" value="Genomic_DNA"/>
</dbReference>
<comment type="caution">
    <text evidence="1">The sequence shown here is derived from an EMBL/GenBank/DDBJ whole genome shotgun (WGS) entry which is preliminary data.</text>
</comment>
<accession>A0ACB8ATD3</accession>
<protein>
    <submittedName>
        <fullName evidence="1">Uncharacterized protein</fullName>
    </submittedName>
</protein>
<sequence length="113" mass="13471">MRLPSYRSSHMRRYHPYPRYALSQHERLRQTEDESQNGYERIVEVLEVDRTLWTGLRAHDEETLNLEEALRILDDVDQLPGRRRSLSTLIIDLALFVMRKIVRKRPKLAAFPA</sequence>
<name>A0ACB8ATD3_9AGAM</name>
<reference evidence="1" key="1">
    <citation type="journal article" date="2021" name="New Phytol.">
        <title>Evolutionary innovations through gain and loss of genes in the ectomycorrhizal Boletales.</title>
        <authorList>
            <person name="Wu G."/>
            <person name="Miyauchi S."/>
            <person name="Morin E."/>
            <person name="Kuo A."/>
            <person name="Drula E."/>
            <person name="Varga T."/>
            <person name="Kohler A."/>
            <person name="Feng B."/>
            <person name="Cao Y."/>
            <person name="Lipzen A."/>
            <person name="Daum C."/>
            <person name="Hundley H."/>
            <person name="Pangilinan J."/>
            <person name="Johnson J."/>
            <person name="Barry K."/>
            <person name="LaButti K."/>
            <person name="Ng V."/>
            <person name="Ahrendt S."/>
            <person name="Min B."/>
            <person name="Choi I.G."/>
            <person name="Park H."/>
            <person name="Plett J.M."/>
            <person name="Magnuson J."/>
            <person name="Spatafora J.W."/>
            <person name="Nagy L.G."/>
            <person name="Henrissat B."/>
            <person name="Grigoriev I.V."/>
            <person name="Yang Z.L."/>
            <person name="Xu J."/>
            <person name="Martin F.M."/>
        </authorList>
    </citation>
    <scope>NUCLEOTIDE SEQUENCE</scope>
    <source>
        <strain evidence="1">ATCC 28755</strain>
    </source>
</reference>
<gene>
    <name evidence="1" type="ORF">BJ138DRAFT_284095</name>
</gene>